<keyword evidence="1" id="KW-1133">Transmembrane helix</keyword>
<accession>A0ABQ6M007</accession>
<gene>
    <name evidence="2" type="ORF">MNKW57_19870</name>
</gene>
<dbReference type="EMBL" id="BSYJ01000003">
    <property type="protein sequence ID" value="GMG87666.1"/>
    <property type="molecule type" value="Genomic_DNA"/>
</dbReference>
<keyword evidence="3" id="KW-1185">Reference proteome</keyword>
<evidence type="ECO:0000256" key="1">
    <source>
        <dbReference type="SAM" id="Phobius"/>
    </source>
</evidence>
<protein>
    <submittedName>
        <fullName evidence="2">Uncharacterized protein</fullName>
    </submittedName>
</protein>
<dbReference type="Proteomes" id="UP001224392">
    <property type="component" value="Unassembled WGS sequence"/>
</dbReference>
<proteinExistence type="predicted"/>
<comment type="caution">
    <text evidence="2">The sequence shown here is derived from an EMBL/GenBank/DDBJ whole genome shotgun (WGS) entry which is preliminary data.</text>
</comment>
<name>A0ABQ6M007_9GAMM</name>
<organism evidence="2 3">
    <name type="scientific">Biformimicrobium ophioploci</name>
    <dbReference type="NCBI Taxonomy" id="3036711"/>
    <lineage>
        <taxon>Bacteria</taxon>
        <taxon>Pseudomonadati</taxon>
        <taxon>Pseudomonadota</taxon>
        <taxon>Gammaproteobacteria</taxon>
        <taxon>Cellvibrionales</taxon>
        <taxon>Microbulbiferaceae</taxon>
        <taxon>Biformimicrobium</taxon>
    </lineage>
</organism>
<evidence type="ECO:0000313" key="3">
    <source>
        <dbReference type="Proteomes" id="UP001224392"/>
    </source>
</evidence>
<keyword evidence="1" id="KW-0472">Membrane</keyword>
<feature type="transmembrane region" description="Helical" evidence="1">
    <location>
        <begin position="39"/>
        <end position="63"/>
    </location>
</feature>
<reference evidence="2 3" key="1">
    <citation type="submission" date="2023-04" db="EMBL/GenBank/DDBJ databases">
        <title>Marinobulbifer ophiurae gen. nov., sp. Nov., isolate from tissue of brittle star Ophioplocus japonicus.</title>
        <authorList>
            <person name="Kawano K."/>
            <person name="Sawayama S."/>
            <person name="Nakagawa S."/>
        </authorList>
    </citation>
    <scope>NUCLEOTIDE SEQUENCE [LARGE SCALE GENOMIC DNA]</scope>
    <source>
        <strain evidence="2 3">NKW57</strain>
    </source>
</reference>
<dbReference type="RefSeq" id="WP_285764281.1">
    <property type="nucleotide sequence ID" value="NZ_BSYJ01000003.1"/>
</dbReference>
<sequence length="73" mass="7981">MAKKRSRRSFVLSILACLAFIGAAVFSWGMPVADVFKYLLLLLGILGAMILLALCAGALLNWLRARRDRDGGQ</sequence>
<evidence type="ECO:0000313" key="2">
    <source>
        <dbReference type="EMBL" id="GMG87666.1"/>
    </source>
</evidence>
<keyword evidence="1" id="KW-0812">Transmembrane</keyword>